<name>A0A9W7DGS3_AMBMO</name>
<feature type="transmembrane region" description="Helical" evidence="2">
    <location>
        <begin position="56"/>
        <end position="89"/>
    </location>
</feature>
<dbReference type="SUPFAM" id="SSF103473">
    <property type="entry name" value="MFS general substrate transporter"/>
    <property type="match status" value="1"/>
</dbReference>
<dbReference type="OrthoDB" id="10027823at2759"/>
<dbReference type="PANTHER" id="PTHR23520:SF2">
    <property type="entry name" value="ABR173CP"/>
    <property type="match status" value="1"/>
</dbReference>
<dbReference type="AlphaFoldDB" id="A0A9W7DGS3"/>
<dbReference type="InterPro" id="IPR020846">
    <property type="entry name" value="MFS_dom"/>
</dbReference>
<protein>
    <submittedName>
        <fullName evidence="4">Unnamed protein product</fullName>
    </submittedName>
</protein>
<organism evidence="4 5">
    <name type="scientific">Ambrosiozyma monospora</name>
    <name type="common">Yeast</name>
    <name type="synonym">Endomycopsis monosporus</name>
    <dbReference type="NCBI Taxonomy" id="43982"/>
    <lineage>
        <taxon>Eukaryota</taxon>
        <taxon>Fungi</taxon>
        <taxon>Dikarya</taxon>
        <taxon>Ascomycota</taxon>
        <taxon>Saccharomycotina</taxon>
        <taxon>Pichiomycetes</taxon>
        <taxon>Pichiales</taxon>
        <taxon>Pichiaceae</taxon>
        <taxon>Ambrosiozyma</taxon>
    </lineage>
</organism>
<comment type="subcellular location">
    <subcellularLocation>
        <location evidence="1">Membrane</location>
        <topology evidence="1">Multi-pass membrane protein</topology>
    </subcellularLocation>
</comment>
<dbReference type="InterPro" id="IPR036259">
    <property type="entry name" value="MFS_trans_sf"/>
</dbReference>
<accession>A0A9W7DGS3</accession>
<keyword evidence="2" id="KW-0472">Membrane</keyword>
<dbReference type="Pfam" id="PF07690">
    <property type="entry name" value="MFS_1"/>
    <property type="match status" value="1"/>
</dbReference>
<dbReference type="InterPro" id="IPR011701">
    <property type="entry name" value="MFS"/>
</dbReference>
<evidence type="ECO:0000313" key="5">
    <source>
        <dbReference type="Proteomes" id="UP001165063"/>
    </source>
</evidence>
<evidence type="ECO:0000256" key="1">
    <source>
        <dbReference type="ARBA" id="ARBA00004141"/>
    </source>
</evidence>
<keyword evidence="5" id="KW-1185">Reference proteome</keyword>
<feature type="transmembrane region" description="Helical" evidence="2">
    <location>
        <begin position="161"/>
        <end position="180"/>
    </location>
</feature>
<dbReference type="PANTHER" id="PTHR23520">
    <property type="entry name" value="TRANSPORTER, PUTATIVE (AFU_ORTHOLOGUE AFUA_3G04000)-RELATED"/>
    <property type="match status" value="1"/>
</dbReference>
<feature type="domain" description="Major facilitator superfamily (MFS) profile" evidence="3">
    <location>
        <begin position="1"/>
        <end position="221"/>
    </location>
</feature>
<feature type="transmembrane region" description="Helical" evidence="2">
    <location>
        <begin position="25"/>
        <end position="44"/>
    </location>
</feature>
<evidence type="ECO:0000259" key="3">
    <source>
        <dbReference type="PROSITE" id="PS50850"/>
    </source>
</evidence>
<evidence type="ECO:0000256" key="2">
    <source>
        <dbReference type="SAM" id="Phobius"/>
    </source>
</evidence>
<dbReference type="PROSITE" id="PS50850">
    <property type="entry name" value="MFS"/>
    <property type="match status" value="1"/>
</dbReference>
<feature type="transmembrane region" description="Helical" evidence="2">
    <location>
        <begin position="119"/>
        <end position="141"/>
    </location>
</feature>
<dbReference type="GO" id="GO:0022857">
    <property type="term" value="F:transmembrane transporter activity"/>
    <property type="evidence" value="ECO:0007669"/>
    <property type="project" value="InterPro"/>
</dbReference>
<proteinExistence type="predicted"/>
<keyword evidence="2" id="KW-0812">Transmembrane</keyword>
<sequence>MMSFGLTNQVLTLYLKELHISEPNIGLFMSLTMIGDSVLSYFLTWNSNKIGNRRVMIIGSVLMFLSGGVFASGTSNFTILLVASVLGVISPSGNETGPFKSIEEAVLAKLTPPNHRPEIYAIHWVLAAAGSSIGSLCAGALIQTLTSKYEFSFARAYRTAFIFYCGISVVKATSMLFLTGKCEASYIPKFEQEQQQQIPELEHDALLAEEGPSLISSSHPL</sequence>
<gene>
    <name evidence="4" type="ORF">Amon01_000446100</name>
</gene>
<dbReference type="Gene3D" id="1.20.1250.20">
    <property type="entry name" value="MFS general substrate transporter like domains"/>
    <property type="match status" value="1"/>
</dbReference>
<dbReference type="GO" id="GO:0000329">
    <property type="term" value="C:fungal-type vacuole membrane"/>
    <property type="evidence" value="ECO:0007669"/>
    <property type="project" value="TreeGrafter"/>
</dbReference>
<dbReference type="Proteomes" id="UP001165063">
    <property type="component" value="Unassembled WGS sequence"/>
</dbReference>
<keyword evidence="2" id="KW-1133">Transmembrane helix</keyword>
<comment type="caution">
    <text evidence="4">The sequence shown here is derived from an EMBL/GenBank/DDBJ whole genome shotgun (WGS) entry which is preliminary data.</text>
</comment>
<reference evidence="4" key="1">
    <citation type="submission" date="2023-04" db="EMBL/GenBank/DDBJ databases">
        <title>Ambrosiozyma monospora NBRC 1965.</title>
        <authorList>
            <person name="Ichikawa N."/>
            <person name="Sato H."/>
            <person name="Tonouchi N."/>
        </authorList>
    </citation>
    <scope>NUCLEOTIDE SEQUENCE</scope>
    <source>
        <strain evidence="4">NBRC 1965</strain>
    </source>
</reference>
<dbReference type="EMBL" id="BSXU01002158">
    <property type="protein sequence ID" value="GMG34848.1"/>
    <property type="molecule type" value="Genomic_DNA"/>
</dbReference>
<evidence type="ECO:0000313" key="4">
    <source>
        <dbReference type="EMBL" id="GMG34848.1"/>
    </source>
</evidence>